<dbReference type="CDD" id="cd12913">
    <property type="entry name" value="PDC1_MCP_like"/>
    <property type="match status" value="1"/>
</dbReference>
<dbReference type="EMBL" id="PVMZ01000029">
    <property type="protein sequence ID" value="PRX12196.1"/>
    <property type="molecule type" value="Genomic_DNA"/>
</dbReference>
<evidence type="ECO:0008006" key="3">
    <source>
        <dbReference type="Google" id="ProtNLM"/>
    </source>
</evidence>
<sequence>MGRTTTHETAAAALTEQIAEHAFATADELRRRFQGNRDLAGLRPHVIAALGGLISGAGVITAGRPQELEWWMGADPAQRTQLVLDLDPASDTFVDLGRQPWFAVPRDTGRRHVTGPYVDYVCAEQYALTFTVPIIEDGRFAGIAGADVFVADFERAVRPALRAVGSPAALVNTHGRVVAGTTAQHLAGSLIRDAEIRTALLEHTPLTLPGGVDLTPCGTLPLTVLTWS</sequence>
<proteinExistence type="predicted"/>
<reference evidence="1 2" key="1">
    <citation type="submission" date="2018-03" db="EMBL/GenBank/DDBJ databases">
        <title>Genomic Encyclopedia of Archaeal and Bacterial Type Strains, Phase II (KMG-II): from individual species to whole genera.</title>
        <authorList>
            <person name="Goeker M."/>
        </authorList>
    </citation>
    <scope>NUCLEOTIDE SEQUENCE [LARGE SCALE GENOMIC DNA]</scope>
    <source>
        <strain evidence="1 2">DSM 43146</strain>
    </source>
</reference>
<gene>
    <name evidence="1" type="ORF">CLV67_12953</name>
</gene>
<protein>
    <recommendedName>
        <fullName evidence="3">Cache domain-containing protein</fullName>
    </recommendedName>
</protein>
<organism evidence="1 2">
    <name type="scientific">Actinoplanes italicus</name>
    <dbReference type="NCBI Taxonomy" id="113567"/>
    <lineage>
        <taxon>Bacteria</taxon>
        <taxon>Bacillati</taxon>
        <taxon>Actinomycetota</taxon>
        <taxon>Actinomycetes</taxon>
        <taxon>Micromonosporales</taxon>
        <taxon>Micromonosporaceae</taxon>
        <taxon>Actinoplanes</taxon>
    </lineage>
</organism>
<keyword evidence="2" id="KW-1185">Reference proteome</keyword>
<evidence type="ECO:0000313" key="1">
    <source>
        <dbReference type="EMBL" id="PRX12196.1"/>
    </source>
</evidence>
<comment type="caution">
    <text evidence="1">The sequence shown here is derived from an EMBL/GenBank/DDBJ whole genome shotgun (WGS) entry which is preliminary data.</text>
</comment>
<name>A0A2T0JWP1_9ACTN</name>
<dbReference type="AlphaFoldDB" id="A0A2T0JWP1"/>
<dbReference type="Pfam" id="PF22673">
    <property type="entry name" value="MCP-like_PDC_1"/>
    <property type="match status" value="1"/>
</dbReference>
<dbReference type="RefSeq" id="WP_106329873.1">
    <property type="nucleotide sequence ID" value="NZ_BOMO01000160.1"/>
</dbReference>
<dbReference type="Proteomes" id="UP000239415">
    <property type="component" value="Unassembled WGS sequence"/>
</dbReference>
<accession>A0A2T0JWP1</accession>
<dbReference type="OrthoDB" id="8687362at2"/>
<dbReference type="Gene3D" id="3.30.450.20">
    <property type="entry name" value="PAS domain"/>
    <property type="match status" value="1"/>
</dbReference>
<evidence type="ECO:0000313" key="2">
    <source>
        <dbReference type="Proteomes" id="UP000239415"/>
    </source>
</evidence>